<evidence type="ECO:0000313" key="9">
    <source>
        <dbReference type="Proteomes" id="UP001283361"/>
    </source>
</evidence>
<evidence type="ECO:0000256" key="3">
    <source>
        <dbReference type="ARBA" id="ARBA00022723"/>
    </source>
</evidence>
<comment type="caution">
    <text evidence="8">The sequence shown here is derived from an EMBL/GenBank/DDBJ whole genome shotgun (WGS) entry which is preliminary data.</text>
</comment>
<dbReference type="InterPro" id="IPR047115">
    <property type="entry name" value="ARSB"/>
</dbReference>
<evidence type="ECO:0000256" key="5">
    <source>
        <dbReference type="ARBA" id="ARBA00022837"/>
    </source>
</evidence>
<dbReference type="CDD" id="cd16029">
    <property type="entry name" value="4-S"/>
    <property type="match status" value="1"/>
</dbReference>
<comment type="cofactor">
    <cofactor evidence="1">
        <name>Ca(2+)</name>
        <dbReference type="ChEBI" id="CHEBI:29108"/>
    </cofactor>
</comment>
<evidence type="ECO:0000313" key="8">
    <source>
        <dbReference type="EMBL" id="KAK3749068.1"/>
    </source>
</evidence>
<dbReference type="EMBL" id="JAWDGP010005963">
    <property type="protein sequence ID" value="KAK3749068.1"/>
    <property type="molecule type" value="Genomic_DNA"/>
</dbReference>
<dbReference type="InterPro" id="IPR024607">
    <property type="entry name" value="Sulfatase_CS"/>
</dbReference>
<feature type="domain" description="Sulfatase N-terminal" evidence="7">
    <location>
        <begin position="180"/>
        <end position="510"/>
    </location>
</feature>
<proteinExistence type="inferred from homology"/>
<sequence length="760" mass="84850">MLRVQSNPCAWKLSRRTLSDELQTKSDKARALQLIKITRGPSSLKGQESEPSDQRDFVACQLTRNSAKSAEYVTAVVNSLANSLSPHLTVFIVVELLAESLDKCSTGRCRGVLRHICSKQPKPKSRVADIKGRRKPLFVLQTTTNFPTATSAMLSTDVAAKLIVVMLLAVTNVQCGPSRPNIVFILSDDQGYHDIGYHGSEFPTPHLDSLASAGVKLENYYVQPICSPSRSQLMSGRYQIHTGLQHRIIRPSQPYGLPLQFPTVADILKEQGYATHAVGKWHLGFYKKEFTPLWRGFDTFFGMLIGSANHFTYKKCDTYRTSNRDKKSSKKSGNFCGYSLRDMDRPYLDGKGTYSTHLYTQKAVQIVEEAARSDQPMFLYLAYQAPHGPLQVPKSYSKDFTDFPNKKRKTYAGMMTALDEGVSNVTDALKRSGLWNNTVLIFSSDNGGTPSNGGNNWPLRGVKATLWEGGMKSIGFVSSPLIGSRRKGKVSTELMHVSDWFPTISAMAGIRLNSSLGLDGVNQWPMIRDGKPSARTEILHNIDILTPLQGSRVYKDKFDTRIKAAIRVGDYKLITGDPGTGKLHPKIMEAKGYKKPPYWQPFNKKAKNLWLFNVVDDPSETNDLSARMPDKVREMLDRLAFYNATALTPWYPDSDPNCDPDLHGGSWEPWIDGKPSPRTEILHSIDSLNPLQGSRVFKDKFDTRVTAAIRVGDYTLITDDLGPGEWYPKSFSSQGNGNLRRSGTSETSNKNVWLFNLSDE</sequence>
<keyword evidence="5" id="KW-0106">Calcium</keyword>
<dbReference type="PANTHER" id="PTHR10342">
    <property type="entry name" value="ARYLSULFATASE"/>
    <property type="match status" value="1"/>
</dbReference>
<keyword evidence="9" id="KW-1185">Reference proteome</keyword>
<evidence type="ECO:0000256" key="6">
    <source>
        <dbReference type="ARBA" id="ARBA00023180"/>
    </source>
</evidence>
<evidence type="ECO:0000256" key="4">
    <source>
        <dbReference type="ARBA" id="ARBA00022801"/>
    </source>
</evidence>
<keyword evidence="6" id="KW-0325">Glycoprotein</keyword>
<organism evidence="8 9">
    <name type="scientific">Elysia crispata</name>
    <name type="common">lettuce slug</name>
    <dbReference type="NCBI Taxonomy" id="231223"/>
    <lineage>
        <taxon>Eukaryota</taxon>
        <taxon>Metazoa</taxon>
        <taxon>Spiralia</taxon>
        <taxon>Lophotrochozoa</taxon>
        <taxon>Mollusca</taxon>
        <taxon>Gastropoda</taxon>
        <taxon>Heterobranchia</taxon>
        <taxon>Euthyneura</taxon>
        <taxon>Panpulmonata</taxon>
        <taxon>Sacoglossa</taxon>
        <taxon>Placobranchoidea</taxon>
        <taxon>Plakobranchidae</taxon>
        <taxon>Elysia</taxon>
    </lineage>
</organism>
<dbReference type="SUPFAM" id="SSF53649">
    <property type="entry name" value="Alkaline phosphatase-like"/>
    <property type="match status" value="1"/>
</dbReference>
<keyword evidence="4" id="KW-0378">Hydrolase</keyword>
<evidence type="ECO:0000256" key="2">
    <source>
        <dbReference type="ARBA" id="ARBA00008779"/>
    </source>
</evidence>
<comment type="similarity">
    <text evidence="2">Belongs to the sulfatase family.</text>
</comment>
<keyword evidence="3" id="KW-0479">Metal-binding</keyword>
<accession>A0AAE1D0G6</accession>
<dbReference type="Pfam" id="PF00884">
    <property type="entry name" value="Sulfatase"/>
    <property type="match status" value="1"/>
</dbReference>
<dbReference type="InterPro" id="IPR017850">
    <property type="entry name" value="Alkaline_phosphatase_core_sf"/>
</dbReference>
<dbReference type="Gene3D" id="3.30.1120.10">
    <property type="match status" value="2"/>
</dbReference>
<dbReference type="PROSITE" id="PS00149">
    <property type="entry name" value="SULFATASE_2"/>
    <property type="match status" value="1"/>
</dbReference>
<reference evidence="8" key="1">
    <citation type="journal article" date="2023" name="G3 (Bethesda)">
        <title>A reference genome for the long-term kleptoplast-retaining sea slug Elysia crispata morphotype clarki.</title>
        <authorList>
            <person name="Eastman K.E."/>
            <person name="Pendleton A.L."/>
            <person name="Shaikh M.A."/>
            <person name="Suttiyut T."/>
            <person name="Ogas R."/>
            <person name="Tomko P."/>
            <person name="Gavelis G."/>
            <person name="Widhalm J.R."/>
            <person name="Wisecaver J.H."/>
        </authorList>
    </citation>
    <scope>NUCLEOTIDE SEQUENCE</scope>
    <source>
        <strain evidence="8">ECLA1</strain>
    </source>
</reference>
<dbReference type="InterPro" id="IPR000917">
    <property type="entry name" value="Sulfatase_N"/>
</dbReference>
<dbReference type="GO" id="GO:0046872">
    <property type="term" value="F:metal ion binding"/>
    <property type="evidence" value="ECO:0007669"/>
    <property type="project" value="UniProtKB-KW"/>
</dbReference>
<gene>
    <name evidence="8" type="ORF">RRG08_034043</name>
</gene>
<dbReference type="Proteomes" id="UP001283361">
    <property type="component" value="Unassembled WGS sequence"/>
</dbReference>
<evidence type="ECO:0000259" key="7">
    <source>
        <dbReference type="Pfam" id="PF00884"/>
    </source>
</evidence>
<name>A0AAE1D0G6_9GAST</name>
<dbReference type="AlphaFoldDB" id="A0AAE1D0G6"/>
<dbReference type="Gene3D" id="3.40.720.10">
    <property type="entry name" value="Alkaline Phosphatase, subunit A"/>
    <property type="match status" value="1"/>
</dbReference>
<dbReference type="PANTHER" id="PTHR10342:SF274">
    <property type="entry name" value="ARYLSULFATASE B"/>
    <property type="match status" value="1"/>
</dbReference>
<evidence type="ECO:0000256" key="1">
    <source>
        <dbReference type="ARBA" id="ARBA00001913"/>
    </source>
</evidence>
<dbReference type="GO" id="GO:0008484">
    <property type="term" value="F:sulfuric ester hydrolase activity"/>
    <property type="evidence" value="ECO:0007669"/>
    <property type="project" value="InterPro"/>
</dbReference>
<protein>
    <recommendedName>
        <fullName evidence="7">Sulfatase N-terminal domain-containing protein</fullName>
    </recommendedName>
</protein>